<name>A0AAE3IU16_9BACI</name>
<comment type="subcellular location">
    <subcellularLocation>
        <location evidence="1 6">Cell membrane</location>
        <topology evidence="1 6">Multi-pass membrane protein</topology>
    </subcellularLocation>
</comment>
<evidence type="ECO:0000256" key="2">
    <source>
        <dbReference type="ARBA" id="ARBA00022475"/>
    </source>
</evidence>
<evidence type="ECO:0000313" key="8">
    <source>
        <dbReference type="EMBL" id="MCU9614162.1"/>
    </source>
</evidence>
<dbReference type="EMBL" id="JAOUSF010000003">
    <property type="protein sequence ID" value="MCU9614162.1"/>
    <property type="molecule type" value="Genomic_DNA"/>
</dbReference>
<dbReference type="InterPro" id="IPR032816">
    <property type="entry name" value="VTT_dom"/>
</dbReference>
<dbReference type="PANTHER" id="PTHR12677:SF49">
    <property type="entry name" value="TVP38_TMEM64 FAMILY MEMBRANE PROTEIN"/>
    <property type="match status" value="1"/>
</dbReference>
<evidence type="ECO:0000256" key="4">
    <source>
        <dbReference type="ARBA" id="ARBA00022989"/>
    </source>
</evidence>
<organism evidence="8 9">
    <name type="scientific">Perspicuibacillus lycopersici</name>
    <dbReference type="NCBI Taxonomy" id="1325689"/>
    <lineage>
        <taxon>Bacteria</taxon>
        <taxon>Bacillati</taxon>
        <taxon>Bacillota</taxon>
        <taxon>Bacilli</taxon>
        <taxon>Bacillales</taxon>
        <taxon>Bacillaceae</taxon>
        <taxon>Perspicuibacillus</taxon>
    </lineage>
</organism>
<keyword evidence="3 6" id="KW-0812">Transmembrane</keyword>
<dbReference type="AlphaFoldDB" id="A0AAE3IU16"/>
<comment type="caution">
    <text evidence="8">The sequence shown here is derived from an EMBL/GenBank/DDBJ whole genome shotgun (WGS) entry which is preliminary data.</text>
</comment>
<protein>
    <recommendedName>
        <fullName evidence="6">TVP38/TMEM64 family membrane protein</fullName>
    </recommendedName>
</protein>
<dbReference type="RefSeq" id="WP_263073400.1">
    <property type="nucleotide sequence ID" value="NZ_JAOUSF010000003.1"/>
</dbReference>
<evidence type="ECO:0000256" key="3">
    <source>
        <dbReference type="ARBA" id="ARBA00022692"/>
    </source>
</evidence>
<dbReference type="GO" id="GO:0005886">
    <property type="term" value="C:plasma membrane"/>
    <property type="evidence" value="ECO:0007669"/>
    <property type="project" value="UniProtKB-SubCell"/>
</dbReference>
<feature type="domain" description="VTT" evidence="7">
    <location>
        <begin position="35"/>
        <end position="149"/>
    </location>
</feature>
<reference evidence="8" key="1">
    <citation type="submission" date="2022-10" db="EMBL/GenBank/DDBJ databases">
        <title>Description of Fervidibacillus gen. nov. in the family Fervidibacillaceae fam. nov. with two species, Fervidibacillus albus sp. nov., and Fervidibacillus halotolerans sp. nov., isolated from tidal flat sediments.</title>
        <authorList>
            <person name="Kwon K.K."/>
            <person name="Yang S.-H."/>
        </authorList>
    </citation>
    <scope>NUCLEOTIDE SEQUENCE</scope>
    <source>
        <strain evidence="8">JCM 19140</strain>
    </source>
</reference>
<evidence type="ECO:0000256" key="6">
    <source>
        <dbReference type="RuleBase" id="RU366058"/>
    </source>
</evidence>
<evidence type="ECO:0000259" key="7">
    <source>
        <dbReference type="Pfam" id="PF09335"/>
    </source>
</evidence>
<comment type="caution">
    <text evidence="6">Lacks conserved residue(s) required for the propagation of feature annotation.</text>
</comment>
<accession>A0AAE3IU16</accession>
<dbReference type="InterPro" id="IPR015414">
    <property type="entry name" value="TMEM64"/>
</dbReference>
<keyword evidence="4 6" id="KW-1133">Transmembrane helix</keyword>
<gene>
    <name evidence="8" type="ORF">OEV98_11380</name>
</gene>
<keyword evidence="5 6" id="KW-0472">Membrane</keyword>
<evidence type="ECO:0000313" key="9">
    <source>
        <dbReference type="Proteomes" id="UP001209318"/>
    </source>
</evidence>
<sequence length="190" mass="21826">MDDKASFVISFLEVSGIFAPIAFIAFHTFRQFLFVPVVVVCLAGGLLFGTVFGSIFSLVGLTFSSLMFYFILKMFPRVHKKLFEIKRKWFGPYSNFTSGQVAVLKLIPFMHYQLLCFCLMERQKSFSEYAFASFMTNIPVVIFYTVFGQFFKQFSPSMAIIVLIALSVLIVVLREKVVVIKWKDFFKATI</sequence>
<feature type="transmembrane region" description="Helical" evidence="6">
    <location>
        <begin position="129"/>
        <end position="147"/>
    </location>
</feature>
<dbReference type="Proteomes" id="UP001209318">
    <property type="component" value="Unassembled WGS sequence"/>
</dbReference>
<evidence type="ECO:0000256" key="5">
    <source>
        <dbReference type="ARBA" id="ARBA00023136"/>
    </source>
</evidence>
<dbReference type="Pfam" id="PF09335">
    <property type="entry name" value="VTT_dom"/>
    <property type="match status" value="1"/>
</dbReference>
<keyword evidence="9" id="KW-1185">Reference proteome</keyword>
<proteinExistence type="inferred from homology"/>
<dbReference type="PANTHER" id="PTHR12677">
    <property type="entry name" value="GOLGI APPARATUS MEMBRANE PROTEIN TVP38-RELATED"/>
    <property type="match status" value="1"/>
</dbReference>
<evidence type="ECO:0000256" key="1">
    <source>
        <dbReference type="ARBA" id="ARBA00004651"/>
    </source>
</evidence>
<feature type="transmembrane region" description="Helical" evidence="6">
    <location>
        <begin position="6"/>
        <end position="25"/>
    </location>
</feature>
<keyword evidence="2 6" id="KW-1003">Cell membrane</keyword>
<comment type="similarity">
    <text evidence="6">Belongs to the TVP38/TMEM64 family.</text>
</comment>
<feature type="transmembrane region" description="Helical" evidence="6">
    <location>
        <begin position="153"/>
        <end position="173"/>
    </location>
</feature>
<feature type="transmembrane region" description="Helical" evidence="6">
    <location>
        <begin position="55"/>
        <end position="72"/>
    </location>
</feature>